<dbReference type="AlphaFoldDB" id="A0A392PPH8"/>
<sequence>MYRSSFGTIEGRRSVCSERSLLEKNDLEPKVDEKVMCFPPTVAGESVVWCKPGVVAKLMGLEAIPVPVRRKRCDSKDKMSSVGLRRRSFERHDLERKLAMDMQGYRDHIVRRRNRSGFCSNNDGYCIMKPVSLEAMAGGPSSWQPRRYV</sequence>
<comment type="caution">
    <text evidence="2">The sequence shown here is derived from an EMBL/GenBank/DDBJ whole genome shotgun (WGS) entry which is preliminary data.</text>
</comment>
<organism evidence="2 3">
    <name type="scientific">Trifolium medium</name>
    <dbReference type="NCBI Taxonomy" id="97028"/>
    <lineage>
        <taxon>Eukaryota</taxon>
        <taxon>Viridiplantae</taxon>
        <taxon>Streptophyta</taxon>
        <taxon>Embryophyta</taxon>
        <taxon>Tracheophyta</taxon>
        <taxon>Spermatophyta</taxon>
        <taxon>Magnoliopsida</taxon>
        <taxon>eudicotyledons</taxon>
        <taxon>Gunneridae</taxon>
        <taxon>Pentapetalae</taxon>
        <taxon>rosids</taxon>
        <taxon>fabids</taxon>
        <taxon>Fabales</taxon>
        <taxon>Fabaceae</taxon>
        <taxon>Papilionoideae</taxon>
        <taxon>50 kb inversion clade</taxon>
        <taxon>NPAAA clade</taxon>
        <taxon>Hologalegina</taxon>
        <taxon>IRL clade</taxon>
        <taxon>Trifolieae</taxon>
        <taxon>Trifolium</taxon>
    </lineage>
</organism>
<dbReference type="EMBL" id="LXQA010085686">
    <property type="protein sequence ID" value="MCI12815.1"/>
    <property type="molecule type" value="Genomic_DNA"/>
</dbReference>
<evidence type="ECO:0000313" key="2">
    <source>
        <dbReference type="EMBL" id="MCI12815.1"/>
    </source>
</evidence>
<evidence type="ECO:0000313" key="3">
    <source>
        <dbReference type="Proteomes" id="UP000265520"/>
    </source>
</evidence>
<dbReference type="PANTHER" id="PTHR37897">
    <property type="entry name" value="DNAK FAMILY PROTEIN"/>
    <property type="match status" value="1"/>
</dbReference>
<reference evidence="2 3" key="1">
    <citation type="journal article" date="2018" name="Front. Plant Sci.">
        <title>Red Clover (Trifolium pratense) and Zigzag Clover (T. medium) - A Picture of Genomic Similarities and Differences.</title>
        <authorList>
            <person name="Dluhosova J."/>
            <person name="Istvanek J."/>
            <person name="Nedelnik J."/>
            <person name="Repkova J."/>
        </authorList>
    </citation>
    <scope>NUCLEOTIDE SEQUENCE [LARGE SCALE GENOMIC DNA]</scope>
    <source>
        <strain evidence="3">cv. 10/8</strain>
        <tissue evidence="2">Leaf</tissue>
    </source>
</reference>
<protein>
    <recommendedName>
        <fullName evidence="1">DUF3741 domain-containing protein</fullName>
    </recommendedName>
</protein>
<accession>A0A392PPH8</accession>
<dbReference type="Proteomes" id="UP000265520">
    <property type="component" value="Unassembled WGS sequence"/>
</dbReference>
<dbReference type="Pfam" id="PF14383">
    <property type="entry name" value="VARLMGL"/>
    <property type="match status" value="1"/>
</dbReference>
<feature type="domain" description="DUF3741" evidence="1">
    <location>
        <begin position="48"/>
        <end position="65"/>
    </location>
</feature>
<keyword evidence="3" id="KW-1185">Reference proteome</keyword>
<proteinExistence type="predicted"/>
<dbReference type="InterPro" id="IPR032795">
    <property type="entry name" value="DUF3741-assoc"/>
</dbReference>
<dbReference type="PANTHER" id="PTHR37897:SF1">
    <property type="entry name" value="DUF3741 DOMAIN-CONTAINING PROTEIN"/>
    <property type="match status" value="1"/>
</dbReference>
<name>A0A392PPH8_9FABA</name>
<evidence type="ECO:0000259" key="1">
    <source>
        <dbReference type="Pfam" id="PF14383"/>
    </source>
</evidence>